<evidence type="ECO:0000313" key="2">
    <source>
        <dbReference type="Proteomes" id="UP001152607"/>
    </source>
</evidence>
<proteinExistence type="predicted"/>
<name>A0A9W4UMQ5_9PLEO</name>
<dbReference type="AlphaFoldDB" id="A0A9W4UMQ5"/>
<gene>
    <name evidence="1" type="ORF">PDIGIT_LOCUS10973</name>
</gene>
<evidence type="ECO:0000313" key="1">
    <source>
        <dbReference type="EMBL" id="CAI6337857.1"/>
    </source>
</evidence>
<protein>
    <submittedName>
        <fullName evidence="1">Uncharacterized protein</fullName>
    </submittedName>
</protein>
<keyword evidence="2" id="KW-1185">Reference proteome</keyword>
<organism evidence="1 2">
    <name type="scientific">Periconia digitata</name>
    <dbReference type="NCBI Taxonomy" id="1303443"/>
    <lineage>
        <taxon>Eukaryota</taxon>
        <taxon>Fungi</taxon>
        <taxon>Dikarya</taxon>
        <taxon>Ascomycota</taxon>
        <taxon>Pezizomycotina</taxon>
        <taxon>Dothideomycetes</taxon>
        <taxon>Pleosporomycetidae</taxon>
        <taxon>Pleosporales</taxon>
        <taxon>Massarineae</taxon>
        <taxon>Periconiaceae</taxon>
        <taxon>Periconia</taxon>
    </lineage>
</organism>
<dbReference type="EMBL" id="CAOQHR010000007">
    <property type="protein sequence ID" value="CAI6337857.1"/>
    <property type="molecule type" value="Genomic_DNA"/>
</dbReference>
<reference evidence="1" key="1">
    <citation type="submission" date="2023-01" db="EMBL/GenBank/DDBJ databases">
        <authorList>
            <person name="Van Ghelder C."/>
            <person name="Rancurel C."/>
        </authorList>
    </citation>
    <scope>NUCLEOTIDE SEQUENCE</scope>
    <source>
        <strain evidence="1">CNCM I-4278</strain>
    </source>
</reference>
<sequence length="198" mass="21386">MAASKDGGSSTLAFQARVQSGKAGFEASSRASMGSLDGLGVERFLGHDRQYVLFAPSINCWTFIHGIHSSSTCWRGVPSRINLLCGSSGLDGPETAAAIAEIRQEGAREIKIARPGRPLAFSPSSFPLHTHSHIDTHIHLSVSTICKTNTAELQDGTIYRIGHLCYRGRSHESHCTCLSGKRGADWVTWLLSTVQSLH</sequence>
<comment type="caution">
    <text evidence="1">The sequence shown here is derived from an EMBL/GenBank/DDBJ whole genome shotgun (WGS) entry which is preliminary data.</text>
</comment>
<dbReference type="Proteomes" id="UP001152607">
    <property type="component" value="Unassembled WGS sequence"/>
</dbReference>
<accession>A0A9W4UMQ5</accession>